<dbReference type="SUPFAM" id="SSF51430">
    <property type="entry name" value="NAD(P)-linked oxidoreductase"/>
    <property type="match status" value="1"/>
</dbReference>
<dbReference type="WBParaSite" id="ACRNAN_scaffold288.g8153.t1">
    <property type="protein sequence ID" value="ACRNAN_scaffold288.g8153.t1"/>
    <property type="gene ID" value="ACRNAN_scaffold288.g8153"/>
</dbReference>
<evidence type="ECO:0000256" key="4">
    <source>
        <dbReference type="PIRSR" id="PIRSR000097-1"/>
    </source>
</evidence>
<dbReference type="PRINTS" id="PR00069">
    <property type="entry name" value="ALDKETRDTASE"/>
</dbReference>
<feature type="domain" description="NADP-dependent oxidoreductase" evidence="7">
    <location>
        <begin position="22"/>
        <end position="284"/>
    </location>
</feature>
<proteinExistence type="inferred from homology"/>
<protein>
    <submittedName>
        <fullName evidence="9">NADP-dependent oxidoreductase domain-containing protein</fullName>
    </submittedName>
</protein>
<accession>A0A914DJI5</accession>
<keyword evidence="8" id="KW-1185">Reference proteome</keyword>
<feature type="site" description="Lowers pKa of active site Tyr" evidence="6">
    <location>
        <position position="92"/>
    </location>
</feature>
<keyword evidence="2" id="KW-0521">NADP</keyword>
<evidence type="ECO:0000259" key="7">
    <source>
        <dbReference type="Pfam" id="PF00248"/>
    </source>
</evidence>
<evidence type="ECO:0000313" key="9">
    <source>
        <dbReference type="WBParaSite" id="ACRNAN_scaffold288.g8153.t1"/>
    </source>
</evidence>
<dbReference type="Gene3D" id="3.20.20.100">
    <property type="entry name" value="NADP-dependent oxidoreductase domain"/>
    <property type="match status" value="1"/>
</dbReference>
<reference evidence="9" key="1">
    <citation type="submission" date="2022-11" db="UniProtKB">
        <authorList>
            <consortium name="WormBaseParasite"/>
        </authorList>
    </citation>
    <scope>IDENTIFICATION</scope>
</reference>
<dbReference type="PANTHER" id="PTHR43827">
    <property type="entry name" value="2,5-DIKETO-D-GLUCONIC ACID REDUCTASE"/>
    <property type="match status" value="1"/>
</dbReference>
<dbReference type="InterPro" id="IPR020471">
    <property type="entry name" value="AKR"/>
</dbReference>
<dbReference type="AlphaFoldDB" id="A0A914DJI5"/>
<dbReference type="GO" id="GO:0016616">
    <property type="term" value="F:oxidoreductase activity, acting on the CH-OH group of donors, NAD or NADP as acceptor"/>
    <property type="evidence" value="ECO:0007669"/>
    <property type="project" value="UniProtKB-ARBA"/>
</dbReference>
<dbReference type="PROSITE" id="PS00063">
    <property type="entry name" value="ALDOKETO_REDUCTASE_3"/>
    <property type="match status" value="1"/>
</dbReference>
<keyword evidence="3" id="KW-0560">Oxidoreductase</keyword>
<comment type="similarity">
    <text evidence="1">Belongs to the aldo/keto reductase family.</text>
</comment>
<dbReference type="InterPro" id="IPR018170">
    <property type="entry name" value="Aldo/ket_reductase_CS"/>
</dbReference>
<dbReference type="InterPro" id="IPR036812">
    <property type="entry name" value="NAD(P)_OxRdtase_dom_sf"/>
</dbReference>
<feature type="active site" description="Proton donor" evidence="4">
    <location>
        <position position="63"/>
    </location>
</feature>
<evidence type="ECO:0000256" key="1">
    <source>
        <dbReference type="ARBA" id="ARBA00007905"/>
    </source>
</evidence>
<dbReference type="Pfam" id="PF00248">
    <property type="entry name" value="Aldo_ket_red"/>
    <property type="match status" value="1"/>
</dbReference>
<organism evidence="8 9">
    <name type="scientific">Acrobeloides nanus</name>
    <dbReference type="NCBI Taxonomy" id="290746"/>
    <lineage>
        <taxon>Eukaryota</taxon>
        <taxon>Metazoa</taxon>
        <taxon>Ecdysozoa</taxon>
        <taxon>Nematoda</taxon>
        <taxon>Chromadorea</taxon>
        <taxon>Rhabditida</taxon>
        <taxon>Tylenchina</taxon>
        <taxon>Cephalobomorpha</taxon>
        <taxon>Cephaloboidea</taxon>
        <taxon>Cephalobidae</taxon>
        <taxon>Acrobeloides</taxon>
    </lineage>
</organism>
<sequence length="305" mass="35466">MRPQHVLGGTFKLHDGQLMPLIGLGTSPKTWSTGWKWSQQEMDAAINAALESGYRLFDTAHVYDNDDVLSNAFKRLLPKFNLTREDIFVTTKVEIIIPNVQENARKILDKSKQAFEYLDLVLVHYPKYWYMKENDCKDNPVHRYEIYKVLEEYKDKGDILSIGVSNFEPRHIEELLQKVKYPPTVNQCEFHPHLCRPELKKYCQEKGIFLQAHTSLATNSEELYNSPIIKELSAKYSISIQHLLLSFAFKQNVGVIPKSSNPERIRENIKFLDFDLSGEDIKEMLTLDKGFDGRYNTNCNQWDVL</sequence>
<feature type="binding site" evidence="5">
    <location>
        <position position="124"/>
    </location>
    <ligand>
        <name>substrate</name>
    </ligand>
</feature>
<name>A0A914DJI5_9BILA</name>
<evidence type="ECO:0000256" key="2">
    <source>
        <dbReference type="ARBA" id="ARBA00022857"/>
    </source>
</evidence>
<dbReference type="InterPro" id="IPR023210">
    <property type="entry name" value="NADP_OxRdtase_dom"/>
</dbReference>
<dbReference type="CDD" id="cd19071">
    <property type="entry name" value="AKR_AKR1-5-like"/>
    <property type="match status" value="1"/>
</dbReference>
<dbReference type="PIRSF" id="PIRSF000097">
    <property type="entry name" value="AKR"/>
    <property type="match status" value="1"/>
</dbReference>
<dbReference type="PANTHER" id="PTHR43827:SF3">
    <property type="entry name" value="NADP-DEPENDENT OXIDOREDUCTASE DOMAIN-CONTAINING PROTEIN"/>
    <property type="match status" value="1"/>
</dbReference>
<dbReference type="Proteomes" id="UP000887540">
    <property type="component" value="Unplaced"/>
</dbReference>
<evidence type="ECO:0000256" key="5">
    <source>
        <dbReference type="PIRSR" id="PIRSR000097-2"/>
    </source>
</evidence>
<dbReference type="FunFam" id="3.20.20.100:FF:000002">
    <property type="entry name" value="2,5-diketo-D-gluconic acid reductase A"/>
    <property type="match status" value="1"/>
</dbReference>
<evidence type="ECO:0000313" key="8">
    <source>
        <dbReference type="Proteomes" id="UP000887540"/>
    </source>
</evidence>
<evidence type="ECO:0000256" key="3">
    <source>
        <dbReference type="ARBA" id="ARBA00023002"/>
    </source>
</evidence>
<evidence type="ECO:0000256" key="6">
    <source>
        <dbReference type="PIRSR" id="PIRSR000097-3"/>
    </source>
</evidence>